<keyword evidence="11" id="KW-1185">Reference proteome</keyword>
<proteinExistence type="inferred from homology"/>
<dbReference type="EC" id="3.4.-.-" evidence="10"/>
<organism evidence="10 11">
    <name type="scientific">Lentibacillus juripiscarius</name>
    <dbReference type="NCBI Taxonomy" id="257446"/>
    <lineage>
        <taxon>Bacteria</taxon>
        <taxon>Bacillati</taxon>
        <taxon>Bacillota</taxon>
        <taxon>Bacilli</taxon>
        <taxon>Bacillales</taxon>
        <taxon>Bacillaceae</taxon>
        <taxon>Lentibacillus</taxon>
    </lineage>
</organism>
<dbReference type="Gene3D" id="3.40.710.10">
    <property type="entry name" value="DD-peptidase/beta-lactamase superfamily"/>
    <property type="match status" value="1"/>
</dbReference>
<keyword evidence="10" id="KW-0645">Protease</keyword>
<comment type="caution">
    <text evidence="10">The sequence shown here is derived from an EMBL/GenBank/DDBJ whole genome shotgun (WGS) entry which is preliminary data.</text>
</comment>
<dbReference type="InterPro" id="IPR012338">
    <property type="entry name" value="Beta-lactam/transpept-like"/>
</dbReference>
<keyword evidence="3" id="KW-0732">Signal</keyword>
<comment type="similarity">
    <text evidence="2 8">Belongs to the peptidase S11 family.</text>
</comment>
<evidence type="ECO:0000256" key="1">
    <source>
        <dbReference type="ARBA" id="ARBA00003217"/>
    </source>
</evidence>
<name>A0ABW5V8Y7_9BACI</name>
<dbReference type="InterPro" id="IPR015956">
    <property type="entry name" value="Peniciliin-bd_prot_C_sf"/>
</dbReference>
<dbReference type="SUPFAM" id="SSF56601">
    <property type="entry name" value="beta-lactamase/transpeptidase-like"/>
    <property type="match status" value="1"/>
</dbReference>
<evidence type="ECO:0000256" key="6">
    <source>
        <dbReference type="ARBA" id="ARBA00022984"/>
    </source>
</evidence>
<evidence type="ECO:0000256" key="2">
    <source>
        <dbReference type="ARBA" id="ARBA00007164"/>
    </source>
</evidence>
<dbReference type="EMBL" id="JBHUNA010000040">
    <property type="protein sequence ID" value="MFD2762272.1"/>
    <property type="molecule type" value="Genomic_DNA"/>
</dbReference>
<evidence type="ECO:0000313" key="10">
    <source>
        <dbReference type="EMBL" id="MFD2762272.1"/>
    </source>
</evidence>
<dbReference type="PANTHER" id="PTHR21581">
    <property type="entry name" value="D-ALANYL-D-ALANINE CARBOXYPEPTIDASE"/>
    <property type="match status" value="1"/>
</dbReference>
<keyword evidence="7" id="KW-0961">Cell wall biogenesis/degradation</keyword>
<dbReference type="PANTHER" id="PTHR21581:SF33">
    <property type="entry name" value="D-ALANYL-D-ALANINE CARBOXYPEPTIDASE DACB"/>
    <property type="match status" value="1"/>
</dbReference>
<comment type="function">
    <text evidence="1">Removes C-terminal D-alanyl residues from sugar-peptide cell wall precursors.</text>
</comment>
<dbReference type="Proteomes" id="UP001597502">
    <property type="component" value="Unassembled WGS sequence"/>
</dbReference>
<protein>
    <submittedName>
        <fullName evidence="10">D-alanyl-D-alanine carboxypeptidase family protein</fullName>
        <ecNumber evidence="10">3.4.-.-</ecNumber>
    </submittedName>
</protein>
<dbReference type="InterPro" id="IPR001967">
    <property type="entry name" value="Peptidase_S11_N"/>
</dbReference>
<keyword evidence="5" id="KW-0133">Cell shape</keyword>
<dbReference type="Pfam" id="PF00768">
    <property type="entry name" value="Peptidase_S11"/>
    <property type="match status" value="1"/>
</dbReference>
<keyword evidence="4 10" id="KW-0378">Hydrolase</keyword>
<keyword evidence="6" id="KW-0573">Peptidoglycan synthesis</keyword>
<evidence type="ECO:0000256" key="3">
    <source>
        <dbReference type="ARBA" id="ARBA00022729"/>
    </source>
</evidence>
<evidence type="ECO:0000256" key="5">
    <source>
        <dbReference type="ARBA" id="ARBA00022960"/>
    </source>
</evidence>
<sequence>MRGYAVLMIVCFLVSILVYPSVGQAKPGVSANNAVLMEQSSGRVLYNKQAHEQRPIASITKIMTAIVAIESGKMNETVTVSDRAIHAIGSSIYLEKGEKIKLKDLVYGLMLRSGNDAAVAISEHVGGSVEGFVHLMNKKAKWLGMTNTSFANPHGLDADNHYSTAYDMALLMCYAMDNEVFRQVTETKIYKAEDGDYVWRNKHKLLTSLYQHTIGGKTGYTSTAGRTLVTVAEKDGMELIAVTLNAPDDWRDHTGLFEWGFKNYDMTTIAEEGQNRYRLEGSSDQVIGYLHNDIKIPLRENQQPQLDKKTFIREDSQRSDVIGKTVFFADNVPVAETPIYAERGPTASFFADIVSVYQQIVGMNADG</sequence>
<dbReference type="SUPFAM" id="SSF69189">
    <property type="entry name" value="Penicillin-binding protein associated domain"/>
    <property type="match status" value="1"/>
</dbReference>
<evidence type="ECO:0000256" key="7">
    <source>
        <dbReference type="ARBA" id="ARBA00023316"/>
    </source>
</evidence>
<dbReference type="GO" id="GO:0004180">
    <property type="term" value="F:carboxypeptidase activity"/>
    <property type="evidence" value="ECO:0007669"/>
    <property type="project" value="UniProtKB-KW"/>
</dbReference>
<accession>A0ABW5V8Y7</accession>
<feature type="domain" description="Peptidase S11 D-alanyl-D-alanine carboxypeptidase A N-terminal" evidence="9">
    <location>
        <begin position="25"/>
        <end position="247"/>
    </location>
</feature>
<keyword evidence="10" id="KW-0121">Carboxypeptidase</keyword>
<gene>
    <name evidence="10" type="ORF">ACFSUO_15035</name>
</gene>
<evidence type="ECO:0000313" key="11">
    <source>
        <dbReference type="Proteomes" id="UP001597502"/>
    </source>
</evidence>
<dbReference type="InterPro" id="IPR018044">
    <property type="entry name" value="Peptidase_S11"/>
</dbReference>
<evidence type="ECO:0000256" key="8">
    <source>
        <dbReference type="RuleBase" id="RU004016"/>
    </source>
</evidence>
<dbReference type="PRINTS" id="PR00725">
    <property type="entry name" value="DADACBPTASE1"/>
</dbReference>
<evidence type="ECO:0000256" key="4">
    <source>
        <dbReference type="ARBA" id="ARBA00022801"/>
    </source>
</evidence>
<dbReference type="RefSeq" id="WP_382395606.1">
    <property type="nucleotide sequence ID" value="NZ_JBHUNA010000040.1"/>
</dbReference>
<evidence type="ECO:0000259" key="9">
    <source>
        <dbReference type="Pfam" id="PF00768"/>
    </source>
</evidence>
<reference evidence="11" key="1">
    <citation type="journal article" date="2019" name="Int. J. Syst. Evol. Microbiol.">
        <title>The Global Catalogue of Microorganisms (GCM) 10K type strain sequencing project: providing services to taxonomists for standard genome sequencing and annotation.</title>
        <authorList>
            <consortium name="The Broad Institute Genomics Platform"/>
            <consortium name="The Broad Institute Genome Sequencing Center for Infectious Disease"/>
            <person name="Wu L."/>
            <person name="Ma J."/>
        </authorList>
    </citation>
    <scope>NUCLEOTIDE SEQUENCE [LARGE SCALE GENOMIC DNA]</scope>
    <source>
        <strain evidence="11">TISTR 1535</strain>
    </source>
</reference>